<dbReference type="AlphaFoldDB" id="K6ZF46"/>
<dbReference type="SUPFAM" id="SSF48498">
    <property type="entry name" value="Tetracyclin repressor-like, C-terminal domain"/>
    <property type="match status" value="1"/>
</dbReference>
<dbReference type="EMBL" id="BAEQ01000038">
    <property type="protein sequence ID" value="GAC28972.1"/>
    <property type="molecule type" value="Genomic_DNA"/>
</dbReference>
<dbReference type="OrthoDB" id="116240at2"/>
<name>K6ZF46_9ALTE</name>
<proteinExistence type="predicted"/>
<sequence length="87" mass="9952">MYSWCLLGVQQTATAEHAQADVKALFFANVDWISQQPQWAQYVFHHRPSSKGPGQSKLNGKDDSRREVPLIDYRDSFAEAAWLSIKK</sequence>
<accession>K6ZF46</accession>
<evidence type="ECO:0000313" key="2">
    <source>
        <dbReference type="Proteomes" id="UP000006251"/>
    </source>
</evidence>
<organism evidence="1 2">
    <name type="scientific">Brumicola pallidula DSM 14239 = ACAM 615</name>
    <dbReference type="NCBI Taxonomy" id="1121922"/>
    <lineage>
        <taxon>Bacteria</taxon>
        <taxon>Pseudomonadati</taxon>
        <taxon>Pseudomonadota</taxon>
        <taxon>Gammaproteobacteria</taxon>
        <taxon>Alteromonadales</taxon>
        <taxon>Alteromonadaceae</taxon>
        <taxon>Brumicola</taxon>
    </lineage>
</organism>
<gene>
    <name evidence="1" type="ORF">GPAL_2111</name>
</gene>
<keyword evidence="2" id="KW-1185">Reference proteome</keyword>
<comment type="caution">
    <text evidence="1">The sequence shown here is derived from an EMBL/GenBank/DDBJ whole genome shotgun (WGS) entry which is preliminary data.</text>
</comment>
<dbReference type="Proteomes" id="UP000006251">
    <property type="component" value="Unassembled WGS sequence"/>
</dbReference>
<reference evidence="2" key="1">
    <citation type="journal article" date="2014" name="Environ. Microbiol.">
        <title>Comparative genomics of the marine bacterial genus Glaciecola reveals the high degree of genomic diversity and genomic characteristic for cold adaptation.</title>
        <authorList>
            <person name="Qin Q.L."/>
            <person name="Xie B.B."/>
            <person name="Yu Y."/>
            <person name="Shu Y.L."/>
            <person name="Rong J.C."/>
            <person name="Zhang Y.J."/>
            <person name="Zhao D.L."/>
            <person name="Chen X.L."/>
            <person name="Zhang X.Y."/>
            <person name="Chen B."/>
            <person name="Zhou B.C."/>
            <person name="Zhang Y.Z."/>
        </authorList>
    </citation>
    <scope>NUCLEOTIDE SEQUENCE [LARGE SCALE GENOMIC DNA]</scope>
    <source>
        <strain evidence="2">ACAM 615</strain>
    </source>
</reference>
<dbReference type="STRING" id="1121922.GCA_000428905_03059"/>
<dbReference type="RefSeq" id="WP_006011449.1">
    <property type="nucleotide sequence ID" value="NZ_AUAV01000017.1"/>
</dbReference>
<protein>
    <submittedName>
        <fullName evidence="1">Uncharacterized protein</fullName>
    </submittedName>
</protein>
<evidence type="ECO:0000313" key="1">
    <source>
        <dbReference type="EMBL" id="GAC28972.1"/>
    </source>
</evidence>
<dbReference type="InterPro" id="IPR036271">
    <property type="entry name" value="Tet_transcr_reg_TetR-rel_C_sf"/>
</dbReference>